<dbReference type="KEGG" id="pcw:110195228"/>
<feature type="transmembrane region" description="Helical" evidence="8">
    <location>
        <begin position="280"/>
        <end position="304"/>
    </location>
</feature>
<dbReference type="GO" id="GO:0001817">
    <property type="term" value="P:regulation of cytokine production"/>
    <property type="evidence" value="ECO:0007669"/>
    <property type="project" value="TreeGrafter"/>
</dbReference>
<dbReference type="SMART" id="SM00406">
    <property type="entry name" value="IGv"/>
    <property type="match status" value="2"/>
</dbReference>
<dbReference type="FunCoup" id="A0A6P5IX28">
    <property type="interactions" value="170"/>
</dbReference>
<evidence type="ECO:0000256" key="8">
    <source>
        <dbReference type="SAM" id="Phobius"/>
    </source>
</evidence>
<dbReference type="InterPro" id="IPR036179">
    <property type="entry name" value="Ig-like_dom_sf"/>
</dbReference>
<feature type="domain" description="Ig-like" evidence="9">
    <location>
        <begin position="158"/>
        <end position="270"/>
    </location>
</feature>
<accession>A0A6P5IX28</accession>
<dbReference type="SMART" id="SM00408">
    <property type="entry name" value="IGc2"/>
    <property type="match status" value="2"/>
</dbReference>
<gene>
    <name evidence="11" type="primary">LOC110195228</name>
</gene>
<feature type="domain" description="Ig-like" evidence="9">
    <location>
        <begin position="28"/>
        <end position="150"/>
    </location>
</feature>
<keyword evidence="2 8" id="KW-0812">Transmembrane</keyword>
<name>A0A6P5IX28_PHACI</name>
<protein>
    <submittedName>
        <fullName evidence="11">Butyrophilin-like protein 2 isoform X1</fullName>
    </submittedName>
</protein>
<keyword evidence="6" id="KW-0393">Immunoglobulin domain</keyword>
<keyword evidence="3 8" id="KW-1133">Transmembrane helix</keyword>
<dbReference type="GeneID" id="110195228"/>
<evidence type="ECO:0000256" key="3">
    <source>
        <dbReference type="ARBA" id="ARBA00022989"/>
    </source>
</evidence>
<evidence type="ECO:0000256" key="7">
    <source>
        <dbReference type="SAM" id="MobiDB-lite"/>
    </source>
</evidence>
<dbReference type="PROSITE" id="PS50835">
    <property type="entry name" value="IG_LIKE"/>
    <property type="match status" value="2"/>
</dbReference>
<dbReference type="RefSeq" id="XP_020823521.1">
    <property type="nucleotide sequence ID" value="XM_020967862.1"/>
</dbReference>
<evidence type="ECO:0000256" key="4">
    <source>
        <dbReference type="ARBA" id="ARBA00023136"/>
    </source>
</evidence>
<dbReference type="Gene3D" id="2.60.40.10">
    <property type="entry name" value="Immunoglobulins"/>
    <property type="match status" value="2"/>
</dbReference>
<dbReference type="InterPro" id="IPR050504">
    <property type="entry name" value="IgSF_BTN/MOG"/>
</dbReference>
<dbReference type="InterPro" id="IPR003598">
    <property type="entry name" value="Ig_sub2"/>
</dbReference>
<dbReference type="Proteomes" id="UP000515140">
    <property type="component" value="Unplaced"/>
</dbReference>
<dbReference type="InterPro" id="IPR013783">
    <property type="entry name" value="Ig-like_fold"/>
</dbReference>
<dbReference type="PANTHER" id="PTHR24100">
    <property type="entry name" value="BUTYROPHILIN"/>
    <property type="match status" value="1"/>
</dbReference>
<dbReference type="GO" id="GO:0050852">
    <property type="term" value="P:T cell receptor signaling pathway"/>
    <property type="evidence" value="ECO:0007669"/>
    <property type="project" value="TreeGrafter"/>
</dbReference>
<dbReference type="PANTHER" id="PTHR24100:SF149">
    <property type="entry name" value="BG-LIKE ANTIGEN 1-RELATED"/>
    <property type="match status" value="1"/>
</dbReference>
<dbReference type="SUPFAM" id="SSF48726">
    <property type="entry name" value="Immunoglobulin"/>
    <property type="match status" value="2"/>
</dbReference>
<dbReference type="GO" id="GO:0009897">
    <property type="term" value="C:external side of plasma membrane"/>
    <property type="evidence" value="ECO:0007669"/>
    <property type="project" value="TreeGrafter"/>
</dbReference>
<comment type="subcellular location">
    <subcellularLocation>
        <location evidence="1">Membrane</location>
    </subcellularLocation>
</comment>
<evidence type="ECO:0000256" key="2">
    <source>
        <dbReference type="ARBA" id="ARBA00022692"/>
    </source>
</evidence>
<keyword evidence="4 8" id="KW-0472">Membrane</keyword>
<sequence>MDLKESHCWGRKRKTEKFGAKPQAKAGPELFREMHIQATFTVSGPLAQPTVAWVGEDVLLSCHLSPKMDAREMTVKWVRGPLVVHMYRMGKEMMFVQAPAFQGRTKMLREDMAEGKVTMRIHQVQLSDAGQYTCYFQAGTFYNETSFDLQVAEHRKQPFSVAGPAQLIQAKQGEDVTLSCELFPKMNAQDMTVNWFRNQTLVYRYLNGENLEESQGTEFQGRTELLKHDMAEGKVTLKIQQVQVSDSGPYTCQFQSLDSHSEAHIELQIEESLPTSQKTLPIMIVAVFLVVFSGSSLVTCFFYKKRLQRLKGAEGIMLRLSPWSSLPTSLTCLWYLPGYFRFAVN</sequence>
<dbReference type="FunFam" id="2.60.40.10:FF:000183">
    <property type="entry name" value="Myelin-oligodendrocyte glycoprotein"/>
    <property type="match status" value="2"/>
</dbReference>
<evidence type="ECO:0000256" key="6">
    <source>
        <dbReference type="ARBA" id="ARBA00023319"/>
    </source>
</evidence>
<evidence type="ECO:0000256" key="1">
    <source>
        <dbReference type="ARBA" id="ARBA00004370"/>
    </source>
</evidence>
<reference evidence="11" key="1">
    <citation type="submission" date="2025-08" db="UniProtKB">
        <authorList>
            <consortium name="RefSeq"/>
        </authorList>
    </citation>
    <scope>IDENTIFICATION</scope>
    <source>
        <tissue evidence="11">Spleen</tissue>
    </source>
</reference>
<dbReference type="SMART" id="SM00409">
    <property type="entry name" value="IG"/>
    <property type="match status" value="2"/>
</dbReference>
<keyword evidence="10" id="KW-1185">Reference proteome</keyword>
<organism evidence="10 11">
    <name type="scientific">Phascolarctos cinereus</name>
    <name type="common">Koala</name>
    <dbReference type="NCBI Taxonomy" id="38626"/>
    <lineage>
        <taxon>Eukaryota</taxon>
        <taxon>Metazoa</taxon>
        <taxon>Chordata</taxon>
        <taxon>Craniata</taxon>
        <taxon>Vertebrata</taxon>
        <taxon>Euteleostomi</taxon>
        <taxon>Mammalia</taxon>
        <taxon>Metatheria</taxon>
        <taxon>Diprotodontia</taxon>
        <taxon>Phascolarctidae</taxon>
        <taxon>Phascolarctos</taxon>
    </lineage>
</organism>
<dbReference type="InParanoid" id="A0A6P5IX28"/>
<keyword evidence="5" id="KW-1015">Disulfide bond</keyword>
<proteinExistence type="predicted"/>
<evidence type="ECO:0000256" key="5">
    <source>
        <dbReference type="ARBA" id="ARBA00023157"/>
    </source>
</evidence>
<evidence type="ECO:0000313" key="11">
    <source>
        <dbReference type="RefSeq" id="XP_020823521.1"/>
    </source>
</evidence>
<dbReference type="GO" id="GO:0005102">
    <property type="term" value="F:signaling receptor binding"/>
    <property type="evidence" value="ECO:0007669"/>
    <property type="project" value="TreeGrafter"/>
</dbReference>
<evidence type="ECO:0000259" key="9">
    <source>
        <dbReference type="PROSITE" id="PS50835"/>
    </source>
</evidence>
<dbReference type="InterPro" id="IPR003599">
    <property type="entry name" value="Ig_sub"/>
</dbReference>
<dbReference type="InterPro" id="IPR007110">
    <property type="entry name" value="Ig-like_dom"/>
</dbReference>
<dbReference type="InterPro" id="IPR013106">
    <property type="entry name" value="Ig_V-set"/>
</dbReference>
<dbReference type="AlphaFoldDB" id="A0A6P5IX28"/>
<feature type="region of interest" description="Disordered" evidence="7">
    <location>
        <begin position="1"/>
        <end position="24"/>
    </location>
</feature>
<evidence type="ECO:0000313" key="10">
    <source>
        <dbReference type="Proteomes" id="UP000515140"/>
    </source>
</evidence>
<dbReference type="Pfam" id="PF07686">
    <property type="entry name" value="V-set"/>
    <property type="match status" value="2"/>
</dbReference>